<dbReference type="EMBL" id="CATQJA010002663">
    <property type="protein sequence ID" value="CAJ0581413.1"/>
    <property type="molecule type" value="Genomic_DNA"/>
</dbReference>
<dbReference type="InterPro" id="IPR044399">
    <property type="entry name" value="Mb-like_M"/>
</dbReference>
<feature type="region of interest" description="Disordered" evidence="1">
    <location>
        <begin position="17"/>
        <end position="51"/>
    </location>
</feature>
<feature type="region of interest" description="Disordered" evidence="1">
    <location>
        <begin position="393"/>
        <end position="440"/>
    </location>
</feature>
<reference evidence="2" key="1">
    <citation type="submission" date="2023-06" db="EMBL/GenBank/DDBJ databases">
        <authorList>
            <person name="Delattre M."/>
        </authorList>
    </citation>
    <scope>NUCLEOTIDE SEQUENCE</scope>
    <source>
        <strain evidence="2">AF72</strain>
    </source>
</reference>
<dbReference type="InterPro" id="IPR009050">
    <property type="entry name" value="Globin-like_sf"/>
</dbReference>
<feature type="compositionally biased region" description="Low complexity" evidence="1">
    <location>
        <begin position="17"/>
        <end position="30"/>
    </location>
</feature>
<dbReference type="PANTHER" id="PTHR36937:SF4">
    <property type="entry name" value="SECRETED PROTEIN"/>
    <property type="match status" value="1"/>
</dbReference>
<name>A0AA36D5E1_9BILA</name>
<evidence type="ECO:0000313" key="3">
    <source>
        <dbReference type="Proteomes" id="UP001177023"/>
    </source>
</evidence>
<keyword evidence="3" id="KW-1185">Reference proteome</keyword>
<dbReference type="CDD" id="cd01040">
    <property type="entry name" value="Mb-like"/>
    <property type="match status" value="1"/>
</dbReference>
<feature type="compositionally biased region" description="Basic and acidic residues" evidence="1">
    <location>
        <begin position="38"/>
        <end position="51"/>
    </location>
</feature>
<dbReference type="PANTHER" id="PTHR36937">
    <property type="entry name" value="PROTEIN CBG20935-RELATED"/>
    <property type="match status" value="1"/>
</dbReference>
<gene>
    <name evidence="2" type="ORF">MSPICULIGERA_LOCUS19574</name>
</gene>
<evidence type="ECO:0000256" key="1">
    <source>
        <dbReference type="SAM" id="MobiDB-lite"/>
    </source>
</evidence>
<dbReference type="Gene3D" id="1.10.490.10">
    <property type="entry name" value="Globins"/>
    <property type="match status" value="1"/>
</dbReference>
<proteinExistence type="predicted"/>
<dbReference type="GO" id="GO:0020037">
    <property type="term" value="F:heme binding"/>
    <property type="evidence" value="ECO:0007669"/>
    <property type="project" value="InterPro"/>
</dbReference>
<feature type="non-terminal residue" evidence="2">
    <location>
        <position position="1"/>
    </location>
</feature>
<accession>A0AA36D5E1</accession>
<dbReference type="AlphaFoldDB" id="A0AA36D5E1"/>
<comment type="caution">
    <text evidence="2">The sequence shown here is derived from an EMBL/GenBank/DDBJ whole genome shotgun (WGS) entry which is preliminary data.</text>
</comment>
<dbReference type="Proteomes" id="UP001177023">
    <property type="component" value="Unassembled WGS sequence"/>
</dbReference>
<evidence type="ECO:0000313" key="2">
    <source>
        <dbReference type="EMBL" id="CAJ0581413.1"/>
    </source>
</evidence>
<feature type="compositionally biased region" description="Low complexity" evidence="1">
    <location>
        <begin position="121"/>
        <end position="141"/>
    </location>
</feature>
<organism evidence="2 3">
    <name type="scientific">Mesorhabditis spiculigera</name>
    <dbReference type="NCBI Taxonomy" id="96644"/>
    <lineage>
        <taxon>Eukaryota</taxon>
        <taxon>Metazoa</taxon>
        <taxon>Ecdysozoa</taxon>
        <taxon>Nematoda</taxon>
        <taxon>Chromadorea</taxon>
        <taxon>Rhabditida</taxon>
        <taxon>Rhabditina</taxon>
        <taxon>Rhabditomorpha</taxon>
        <taxon>Rhabditoidea</taxon>
        <taxon>Rhabditidae</taxon>
        <taxon>Mesorhabditinae</taxon>
        <taxon>Mesorhabditis</taxon>
    </lineage>
</organism>
<dbReference type="SUPFAM" id="SSF46458">
    <property type="entry name" value="Globin-like"/>
    <property type="match status" value="1"/>
</dbReference>
<protein>
    <submittedName>
        <fullName evidence="2">Uncharacterized protein</fullName>
    </submittedName>
</protein>
<dbReference type="GO" id="GO:0019825">
    <property type="term" value="F:oxygen binding"/>
    <property type="evidence" value="ECO:0007669"/>
    <property type="project" value="InterPro"/>
</dbReference>
<feature type="region of interest" description="Disordered" evidence="1">
    <location>
        <begin position="119"/>
        <end position="145"/>
    </location>
</feature>
<dbReference type="InterPro" id="IPR012292">
    <property type="entry name" value="Globin/Proto"/>
</dbReference>
<sequence>MDHLEAGMADLLLIPRPSRSLSPSPRKSSPVVNLARCASDRDSQKESRRESISLARQSQIPLCPQLTPSQVYIVRKAWRHINTKGLVSVFRRIFQKTESFCPIVAQTFAYCAASGSGSQLSTPSPHNSSSPNSPNSISPSRRISDAASTSMGGCVRNLWDHSVFLVHLLQRVVDGDPSVVDYLRRIGGRHVSLNGETGFGSRQLEKFGEVFVDVFSKLDGIRESKECSRAWRQLISSFIDYLRDGFEEEARLERRKNSLNNTHARYFDDIERRHSTPARRGSLRIDVQATRKMRSIFLIFAIFLTAQAQDYFLQDGDTSNDRHLSGHESSDQLRKMELKAYIHRMDLLARQREADQRQRKAERDRYYAEYFERMKQYGKVVSEQRYNQLLQKQAQERQQLQKSMRDWHPDGVPDGEDELPEKPIDPFGPANPGTTGSQRSRYHSYTVSRYLPTVRLHCPANQIEAKYRPRCEAYYRDCQQYIRRGDSLYAIAHSFDSGVGLNLGSWAVKGIPYYPVNEEGAIGAGRLMNIPFGSWGGGYSDHIGVRDYWSQYTEIGANWYDGKYGYRSGWSVPLVQSLGVEGESHATVSVPIKEGELGKPIGVDVGGGVGPYYQQNQHVGVDPLGGNVNTNFGVGVPMAGVGVGLGLGIKFPGVADITG</sequence>